<keyword evidence="2" id="KW-0521">NADP</keyword>
<evidence type="ECO:0000313" key="5">
    <source>
        <dbReference type="Proteomes" id="UP000027920"/>
    </source>
</evidence>
<sequence length="397" mass="43835">MASTTNVLISGASRGLGKAFVEQYLARPNHTVIGTVRDVKSAAAEELRALPAAEGSKVVLVKVEYTSTTDAVDAVKELEAQGITKLDIVIANAGIAGQQGRIETIDPKGLAEVYLVNAVGPAVLFLALKPLLDRAETPKWLAISSGLASLHDLHKYPMFPGFPYNGSKAALNHFTKTIHVESPKIIAFAVSPGFFETDMGRKSAAFFGFENPPFSDINTNIKSIIGLVDNATREKYSGQFLNFDGQLIEWIVNEVDHELISLMRQAGISKFLFYRTQEFDSYCKTYPQRAVTSVIDTVTDWERIYKPHFEQLEYPVTRFMKGDIARRSCLRIPPVAARPTDPEQSWNDASNAWFSADEEASFALENGGYSGPTRQPGCCIRRLVNFASVSYIYIAKF</sequence>
<dbReference type="PANTHER" id="PTHR43544">
    <property type="entry name" value="SHORT-CHAIN DEHYDROGENASE/REDUCTASE"/>
    <property type="match status" value="1"/>
</dbReference>
<evidence type="ECO:0000256" key="2">
    <source>
        <dbReference type="ARBA" id="ARBA00022857"/>
    </source>
</evidence>
<protein>
    <submittedName>
        <fullName evidence="4">Uncharacterized protein</fullName>
    </submittedName>
</protein>
<comment type="caution">
    <text evidence="4">The sequence shown here is derived from an EMBL/GenBank/DDBJ whole genome shotgun (WGS) entry which is preliminary data.</text>
</comment>
<comment type="similarity">
    <text evidence="1">Belongs to the short-chain dehydrogenases/reductases (SDR) family.</text>
</comment>
<dbReference type="GO" id="GO:0005737">
    <property type="term" value="C:cytoplasm"/>
    <property type="evidence" value="ECO:0007669"/>
    <property type="project" value="TreeGrafter"/>
</dbReference>
<dbReference type="VEuPathDB" id="FungiDB:A1O9_10305"/>
<dbReference type="Proteomes" id="UP000027920">
    <property type="component" value="Unassembled WGS sequence"/>
</dbReference>
<dbReference type="InterPro" id="IPR051468">
    <property type="entry name" value="Fungal_SecMetab_SDRs"/>
</dbReference>
<dbReference type="AlphaFoldDB" id="A0A072P3Q0"/>
<evidence type="ECO:0000256" key="3">
    <source>
        <dbReference type="ARBA" id="ARBA00023002"/>
    </source>
</evidence>
<dbReference type="Pfam" id="PF00106">
    <property type="entry name" value="adh_short"/>
    <property type="match status" value="1"/>
</dbReference>
<dbReference type="CDD" id="cd05325">
    <property type="entry name" value="carb_red_sniffer_like_SDR_c"/>
    <property type="match status" value="1"/>
</dbReference>
<dbReference type="InterPro" id="IPR036291">
    <property type="entry name" value="NAD(P)-bd_dom_sf"/>
</dbReference>
<evidence type="ECO:0000313" key="4">
    <source>
        <dbReference type="EMBL" id="KEF53903.1"/>
    </source>
</evidence>
<dbReference type="GO" id="GO:0016491">
    <property type="term" value="F:oxidoreductase activity"/>
    <property type="evidence" value="ECO:0007669"/>
    <property type="project" value="UniProtKB-KW"/>
</dbReference>
<reference evidence="4 5" key="1">
    <citation type="submission" date="2013-03" db="EMBL/GenBank/DDBJ databases">
        <title>The Genome Sequence of Exophiala aquamarina CBS 119918.</title>
        <authorList>
            <consortium name="The Broad Institute Genomics Platform"/>
            <person name="Cuomo C."/>
            <person name="de Hoog S."/>
            <person name="Gorbushina A."/>
            <person name="Walker B."/>
            <person name="Young S.K."/>
            <person name="Zeng Q."/>
            <person name="Gargeya S."/>
            <person name="Fitzgerald M."/>
            <person name="Haas B."/>
            <person name="Abouelleil A."/>
            <person name="Allen A.W."/>
            <person name="Alvarado L."/>
            <person name="Arachchi H.M."/>
            <person name="Berlin A.M."/>
            <person name="Chapman S.B."/>
            <person name="Gainer-Dewar J."/>
            <person name="Goldberg J."/>
            <person name="Griggs A."/>
            <person name="Gujja S."/>
            <person name="Hansen M."/>
            <person name="Howarth C."/>
            <person name="Imamovic A."/>
            <person name="Ireland A."/>
            <person name="Larimer J."/>
            <person name="McCowan C."/>
            <person name="Murphy C."/>
            <person name="Pearson M."/>
            <person name="Poon T.W."/>
            <person name="Priest M."/>
            <person name="Roberts A."/>
            <person name="Saif S."/>
            <person name="Shea T."/>
            <person name="Sisk P."/>
            <person name="Sykes S."/>
            <person name="Wortman J."/>
            <person name="Nusbaum C."/>
            <person name="Birren B."/>
        </authorList>
    </citation>
    <scope>NUCLEOTIDE SEQUENCE [LARGE SCALE GENOMIC DNA]</scope>
    <source>
        <strain evidence="4 5">CBS 119918</strain>
    </source>
</reference>
<dbReference type="InterPro" id="IPR002347">
    <property type="entry name" value="SDR_fam"/>
</dbReference>
<evidence type="ECO:0000256" key="1">
    <source>
        <dbReference type="ARBA" id="ARBA00006484"/>
    </source>
</evidence>
<dbReference type="SUPFAM" id="SSF51735">
    <property type="entry name" value="NAD(P)-binding Rossmann-fold domains"/>
    <property type="match status" value="1"/>
</dbReference>
<dbReference type="Gene3D" id="3.40.50.720">
    <property type="entry name" value="NAD(P)-binding Rossmann-like Domain"/>
    <property type="match status" value="1"/>
</dbReference>
<proteinExistence type="inferred from homology"/>
<organism evidence="4 5">
    <name type="scientific">Exophiala aquamarina CBS 119918</name>
    <dbReference type="NCBI Taxonomy" id="1182545"/>
    <lineage>
        <taxon>Eukaryota</taxon>
        <taxon>Fungi</taxon>
        <taxon>Dikarya</taxon>
        <taxon>Ascomycota</taxon>
        <taxon>Pezizomycotina</taxon>
        <taxon>Eurotiomycetes</taxon>
        <taxon>Chaetothyriomycetidae</taxon>
        <taxon>Chaetothyriales</taxon>
        <taxon>Herpotrichiellaceae</taxon>
        <taxon>Exophiala</taxon>
    </lineage>
</organism>
<dbReference type="GeneID" id="25285209"/>
<dbReference type="STRING" id="1182545.A0A072P3Q0"/>
<dbReference type="RefSeq" id="XP_013256493.1">
    <property type="nucleotide sequence ID" value="XM_013401039.1"/>
</dbReference>
<dbReference type="OrthoDB" id="4108231at2759"/>
<dbReference type="EMBL" id="AMGV01000012">
    <property type="protein sequence ID" value="KEF53903.1"/>
    <property type="molecule type" value="Genomic_DNA"/>
</dbReference>
<keyword evidence="3" id="KW-0560">Oxidoreductase</keyword>
<accession>A0A072P3Q0</accession>
<name>A0A072P3Q0_9EURO</name>
<dbReference type="HOGENOM" id="CLU_694513_0_0_1"/>
<gene>
    <name evidence="4" type="ORF">A1O9_10305</name>
</gene>
<keyword evidence="5" id="KW-1185">Reference proteome</keyword>
<dbReference type="PANTHER" id="PTHR43544:SF7">
    <property type="entry name" value="NADB-LER2"/>
    <property type="match status" value="1"/>
</dbReference>
<dbReference type="PRINTS" id="PR00081">
    <property type="entry name" value="GDHRDH"/>
</dbReference>